<gene>
    <name evidence="2" type="ORF">ACIB24_22800</name>
</gene>
<organism evidence="2 3">
    <name type="scientific">Spongisporangium articulatum</name>
    <dbReference type="NCBI Taxonomy" id="3362603"/>
    <lineage>
        <taxon>Bacteria</taxon>
        <taxon>Bacillati</taxon>
        <taxon>Actinomycetota</taxon>
        <taxon>Actinomycetes</taxon>
        <taxon>Kineosporiales</taxon>
        <taxon>Kineosporiaceae</taxon>
        <taxon>Spongisporangium</taxon>
    </lineage>
</organism>
<name>A0ABW8AU45_9ACTN</name>
<dbReference type="GO" id="GO:0016787">
    <property type="term" value="F:hydrolase activity"/>
    <property type="evidence" value="ECO:0007669"/>
    <property type="project" value="UniProtKB-KW"/>
</dbReference>
<evidence type="ECO:0000313" key="3">
    <source>
        <dbReference type="Proteomes" id="UP001612915"/>
    </source>
</evidence>
<dbReference type="PANTHER" id="PTHR37017">
    <property type="entry name" value="AB HYDROLASE-1 DOMAIN-CONTAINING PROTEIN-RELATED"/>
    <property type="match status" value="1"/>
</dbReference>
<dbReference type="InterPro" id="IPR029058">
    <property type="entry name" value="AB_hydrolase_fold"/>
</dbReference>
<proteinExistence type="predicted"/>
<dbReference type="InterPro" id="IPR000073">
    <property type="entry name" value="AB_hydrolase_1"/>
</dbReference>
<dbReference type="SUPFAM" id="SSF53474">
    <property type="entry name" value="alpha/beta-Hydrolases"/>
    <property type="match status" value="1"/>
</dbReference>
<protein>
    <submittedName>
        <fullName evidence="2">Alpha/beta hydrolase</fullName>
    </submittedName>
</protein>
<dbReference type="PANTHER" id="PTHR37017:SF11">
    <property type="entry name" value="ESTERASE_LIPASE_THIOESTERASE DOMAIN-CONTAINING PROTEIN"/>
    <property type="match status" value="1"/>
</dbReference>
<sequence length="221" mass="23644">MASFLIVHGAGDRGRSWRPVGLELARRGHVVVAPDLPAGDESLTLPDYRDAAVRAFEDVARRPRPLVVVGHSFGAFTAPLVADALGADHLVLVNAMVPAPGERPDDWWSNVGYRSQGYTDPHDLYYNGVPRALADEALTHERAHPSSAAGAAPWPLPAWPDVATHAIVCAEDHVLAAALQREVCRDRLGVEPDELGGGHCAMLSHPVELADLLVGYVAQPT</sequence>
<dbReference type="Gene3D" id="3.40.50.1820">
    <property type="entry name" value="alpha/beta hydrolase"/>
    <property type="match status" value="1"/>
</dbReference>
<dbReference type="Pfam" id="PF12697">
    <property type="entry name" value="Abhydrolase_6"/>
    <property type="match status" value="1"/>
</dbReference>
<evidence type="ECO:0000313" key="2">
    <source>
        <dbReference type="EMBL" id="MFI7589909.1"/>
    </source>
</evidence>
<keyword evidence="3" id="KW-1185">Reference proteome</keyword>
<keyword evidence="2" id="KW-0378">Hydrolase</keyword>
<dbReference type="Proteomes" id="UP001612915">
    <property type="component" value="Unassembled WGS sequence"/>
</dbReference>
<evidence type="ECO:0000259" key="1">
    <source>
        <dbReference type="Pfam" id="PF12697"/>
    </source>
</evidence>
<dbReference type="RefSeq" id="WP_398284512.1">
    <property type="nucleotide sequence ID" value="NZ_JBITLV010000011.1"/>
</dbReference>
<feature type="domain" description="AB hydrolase-1" evidence="1">
    <location>
        <begin position="5"/>
        <end position="211"/>
    </location>
</feature>
<dbReference type="InterPro" id="IPR052897">
    <property type="entry name" value="Sec-Metab_Biosynth_Hydrolase"/>
</dbReference>
<accession>A0ABW8AU45</accession>
<reference evidence="2 3" key="1">
    <citation type="submission" date="2024-10" db="EMBL/GenBank/DDBJ databases">
        <title>The Natural Products Discovery Center: Release of the First 8490 Sequenced Strains for Exploring Actinobacteria Biosynthetic Diversity.</title>
        <authorList>
            <person name="Kalkreuter E."/>
            <person name="Kautsar S.A."/>
            <person name="Yang D."/>
            <person name="Bader C.D."/>
            <person name="Teijaro C.N."/>
            <person name="Fluegel L."/>
            <person name="Davis C.M."/>
            <person name="Simpson J.R."/>
            <person name="Lauterbach L."/>
            <person name="Steele A.D."/>
            <person name="Gui C."/>
            <person name="Meng S."/>
            <person name="Li G."/>
            <person name="Viehrig K."/>
            <person name="Ye F."/>
            <person name="Su P."/>
            <person name="Kiefer A.F."/>
            <person name="Nichols A."/>
            <person name="Cepeda A.J."/>
            <person name="Yan W."/>
            <person name="Fan B."/>
            <person name="Jiang Y."/>
            <person name="Adhikari A."/>
            <person name="Zheng C.-J."/>
            <person name="Schuster L."/>
            <person name="Cowan T.M."/>
            <person name="Smanski M.J."/>
            <person name="Chevrette M.G."/>
            <person name="De Carvalho L.P.S."/>
            <person name="Shen B."/>
        </authorList>
    </citation>
    <scope>NUCLEOTIDE SEQUENCE [LARGE SCALE GENOMIC DNA]</scope>
    <source>
        <strain evidence="2 3">NPDC049639</strain>
    </source>
</reference>
<dbReference type="EMBL" id="JBITLV010000011">
    <property type="protein sequence ID" value="MFI7589909.1"/>
    <property type="molecule type" value="Genomic_DNA"/>
</dbReference>
<comment type="caution">
    <text evidence="2">The sequence shown here is derived from an EMBL/GenBank/DDBJ whole genome shotgun (WGS) entry which is preliminary data.</text>
</comment>